<dbReference type="InterPro" id="IPR013083">
    <property type="entry name" value="Znf_RING/FYVE/PHD"/>
</dbReference>
<dbReference type="Pfam" id="PF00097">
    <property type="entry name" value="zf-C3HC4"/>
    <property type="match status" value="1"/>
</dbReference>
<dbReference type="AlphaFoldDB" id="T1G4L9"/>
<comment type="similarity">
    <text evidence="3 9">Belongs to the Deltex family.</text>
</comment>
<dbReference type="PANTHER" id="PTHR12622">
    <property type="entry name" value="DELTEX-RELATED"/>
    <property type="match status" value="1"/>
</dbReference>
<dbReference type="GeneID" id="20216017"/>
<dbReference type="GO" id="GO:0005737">
    <property type="term" value="C:cytoplasm"/>
    <property type="evidence" value="ECO:0007669"/>
    <property type="project" value="UniProtKB-SubCell"/>
</dbReference>
<dbReference type="InterPro" id="IPR018957">
    <property type="entry name" value="Znf_C3HC4_RING-type"/>
</dbReference>
<comment type="pathway">
    <text evidence="2 9">Protein modification; protein ubiquitination.</text>
</comment>
<dbReference type="eggNOG" id="ENOG502RGAW">
    <property type="taxonomic scope" value="Eukaryota"/>
</dbReference>
<dbReference type="KEGG" id="hro:HELRODRAFT_82010"/>
<accession>T1G4L9</accession>
<evidence type="ECO:0000256" key="6">
    <source>
        <dbReference type="ARBA" id="ARBA00022771"/>
    </source>
</evidence>
<dbReference type="InterPro" id="IPR039399">
    <property type="entry name" value="Deltex_C_sf"/>
</dbReference>
<evidence type="ECO:0000313" key="11">
    <source>
        <dbReference type="EMBL" id="ESO01419.1"/>
    </source>
</evidence>
<keyword evidence="7 9" id="KW-0862">Zinc</keyword>
<dbReference type="STRING" id="6412.T1G4L9"/>
<dbReference type="InterPro" id="IPR017907">
    <property type="entry name" value="Znf_RING_CS"/>
</dbReference>
<dbReference type="Gene3D" id="3.30.40.10">
    <property type="entry name" value="Zinc/RING finger domain, C3HC4 (zinc finger)"/>
    <property type="match status" value="1"/>
</dbReference>
<dbReference type="SMART" id="SM00184">
    <property type="entry name" value="RING"/>
    <property type="match status" value="1"/>
</dbReference>
<proteinExistence type="inferred from homology"/>
<evidence type="ECO:0000256" key="7">
    <source>
        <dbReference type="ARBA" id="ARBA00022833"/>
    </source>
</evidence>
<keyword evidence="5 9" id="KW-0479">Metal-binding</keyword>
<evidence type="ECO:0000256" key="1">
    <source>
        <dbReference type="ARBA" id="ARBA00000900"/>
    </source>
</evidence>
<dbReference type="EC" id="2.3.2.27" evidence="9"/>
<evidence type="ECO:0000256" key="2">
    <source>
        <dbReference type="ARBA" id="ARBA00004906"/>
    </source>
</evidence>
<dbReference type="PROSITE" id="PS50089">
    <property type="entry name" value="ZF_RING_2"/>
    <property type="match status" value="1"/>
</dbReference>
<evidence type="ECO:0000313" key="13">
    <source>
        <dbReference type="Proteomes" id="UP000015101"/>
    </source>
</evidence>
<dbReference type="GO" id="GO:0016567">
    <property type="term" value="P:protein ubiquitination"/>
    <property type="evidence" value="ECO:0000318"/>
    <property type="project" value="GO_Central"/>
</dbReference>
<keyword evidence="6 8" id="KW-0863">Zinc-finger</keyword>
<dbReference type="CDD" id="cd09633">
    <property type="entry name" value="Deltex_C"/>
    <property type="match status" value="1"/>
</dbReference>
<gene>
    <name evidence="12" type="primary">20216017</name>
    <name evidence="11" type="ORF">HELRODRAFT_82010</name>
</gene>
<reference evidence="13" key="1">
    <citation type="submission" date="2012-12" db="EMBL/GenBank/DDBJ databases">
        <authorList>
            <person name="Hellsten U."/>
            <person name="Grimwood J."/>
            <person name="Chapman J.A."/>
            <person name="Shapiro H."/>
            <person name="Aerts A."/>
            <person name="Otillar R.P."/>
            <person name="Terry A.Y."/>
            <person name="Boore J.L."/>
            <person name="Simakov O."/>
            <person name="Marletaz F."/>
            <person name="Cho S.-J."/>
            <person name="Edsinger-Gonzales E."/>
            <person name="Havlak P."/>
            <person name="Kuo D.-H."/>
            <person name="Larsson T."/>
            <person name="Lv J."/>
            <person name="Arendt D."/>
            <person name="Savage R."/>
            <person name="Osoegawa K."/>
            <person name="de Jong P."/>
            <person name="Lindberg D.R."/>
            <person name="Seaver E.C."/>
            <person name="Weisblat D.A."/>
            <person name="Putnam N.H."/>
            <person name="Grigoriev I.V."/>
            <person name="Rokhsar D.S."/>
        </authorList>
    </citation>
    <scope>NUCLEOTIDE SEQUENCE</scope>
</reference>
<dbReference type="GO" id="GO:0061630">
    <property type="term" value="F:ubiquitin protein ligase activity"/>
    <property type="evidence" value="ECO:0000318"/>
    <property type="project" value="GO_Central"/>
</dbReference>
<dbReference type="OrthoDB" id="6275406at2759"/>
<keyword evidence="13" id="KW-1185">Reference proteome</keyword>
<dbReference type="GO" id="GO:0005654">
    <property type="term" value="C:nucleoplasm"/>
    <property type="evidence" value="ECO:0000318"/>
    <property type="project" value="GO_Central"/>
</dbReference>
<feature type="domain" description="RING-type" evidence="10">
    <location>
        <begin position="23"/>
        <end position="61"/>
    </location>
</feature>
<dbReference type="OMA" id="KQLNCKH"/>
<comment type="catalytic activity">
    <reaction evidence="1 9">
        <text>S-ubiquitinyl-[E2 ubiquitin-conjugating enzyme]-L-cysteine + [acceptor protein]-L-lysine = [E2 ubiquitin-conjugating enzyme]-L-cysteine + N(6)-ubiquitinyl-[acceptor protein]-L-lysine.</text>
        <dbReference type="EC" id="2.3.2.27"/>
    </reaction>
</comment>
<dbReference type="GO" id="GO:0008270">
    <property type="term" value="F:zinc ion binding"/>
    <property type="evidence" value="ECO:0007669"/>
    <property type="project" value="UniProtKB-KW"/>
</dbReference>
<sequence>MSGEEEKIGEGKSDDSKKEPETCTICLEIPTNPVKLGCGHSFCGDCLDQNNKKGQQKCPNCGKVYGVIRGNQPDGCMTVKHLHTLHLPSYERCGIIEILYSFPSGKQGENHPNPGKPFKGTHRTAYLPDNKEGNEVLELFQKAFDKRLLFTIGRSVTTGRNDVVVWNDVHQKTSLYAGEYGYPDPTYFDRVKKELADKGIE</sequence>
<protein>
    <recommendedName>
        <fullName evidence="9">E3 ubiquitin-protein ligase</fullName>
        <ecNumber evidence="9">2.3.2.27</ecNumber>
    </recommendedName>
</protein>
<evidence type="ECO:0000256" key="3">
    <source>
        <dbReference type="ARBA" id="ARBA00009413"/>
    </source>
</evidence>
<keyword evidence="4 9" id="KW-0808">Transferase</keyword>
<dbReference type="PROSITE" id="PS00518">
    <property type="entry name" value="ZF_RING_1"/>
    <property type="match status" value="1"/>
</dbReference>
<dbReference type="UniPathway" id="UPA00143"/>
<dbReference type="EMBL" id="KB096785">
    <property type="protein sequence ID" value="ESO01419.1"/>
    <property type="molecule type" value="Genomic_DNA"/>
</dbReference>
<dbReference type="Proteomes" id="UP000015101">
    <property type="component" value="Unassembled WGS sequence"/>
</dbReference>
<evidence type="ECO:0000313" key="12">
    <source>
        <dbReference type="EnsemblMetazoa" id="HelroP82010"/>
    </source>
</evidence>
<evidence type="ECO:0000256" key="4">
    <source>
        <dbReference type="ARBA" id="ARBA00022679"/>
    </source>
</evidence>
<dbReference type="InterPro" id="IPR001841">
    <property type="entry name" value="Znf_RING"/>
</dbReference>
<dbReference type="EMBL" id="AMQM01005100">
    <property type="status" value="NOT_ANNOTATED_CDS"/>
    <property type="molecule type" value="Genomic_DNA"/>
</dbReference>
<dbReference type="Gene3D" id="3.30.390.130">
    <property type="match status" value="1"/>
</dbReference>
<evidence type="ECO:0000259" key="10">
    <source>
        <dbReference type="PROSITE" id="PS50089"/>
    </source>
</evidence>
<dbReference type="InParanoid" id="T1G4L9"/>
<dbReference type="InterPro" id="IPR039398">
    <property type="entry name" value="Deltex_fam"/>
</dbReference>
<dbReference type="InterPro" id="IPR039396">
    <property type="entry name" value="Deltex_C"/>
</dbReference>
<evidence type="ECO:0000256" key="9">
    <source>
        <dbReference type="RuleBase" id="RU367105"/>
    </source>
</evidence>
<reference evidence="11 13" key="2">
    <citation type="journal article" date="2013" name="Nature">
        <title>Insights into bilaterian evolution from three spiralian genomes.</title>
        <authorList>
            <person name="Simakov O."/>
            <person name="Marletaz F."/>
            <person name="Cho S.J."/>
            <person name="Edsinger-Gonzales E."/>
            <person name="Havlak P."/>
            <person name="Hellsten U."/>
            <person name="Kuo D.H."/>
            <person name="Larsson T."/>
            <person name="Lv J."/>
            <person name="Arendt D."/>
            <person name="Savage R."/>
            <person name="Osoegawa K."/>
            <person name="de Jong P."/>
            <person name="Grimwood J."/>
            <person name="Chapman J.A."/>
            <person name="Shapiro H."/>
            <person name="Aerts A."/>
            <person name="Otillar R.P."/>
            <person name="Terry A.Y."/>
            <person name="Boore J.L."/>
            <person name="Grigoriev I.V."/>
            <person name="Lindberg D.R."/>
            <person name="Seaver E.C."/>
            <person name="Weisblat D.A."/>
            <person name="Putnam N.H."/>
            <person name="Rokhsar D.S."/>
        </authorList>
    </citation>
    <scope>NUCLEOTIDE SEQUENCE</scope>
</reference>
<dbReference type="GO" id="GO:0007219">
    <property type="term" value="P:Notch signaling pathway"/>
    <property type="evidence" value="ECO:0000318"/>
    <property type="project" value="GO_Central"/>
</dbReference>
<dbReference type="CTD" id="20216017"/>
<comment type="subcellular location">
    <subcellularLocation>
        <location evidence="9">Cytoplasm</location>
    </subcellularLocation>
</comment>
<dbReference type="HOGENOM" id="CLU_030422_2_0_1"/>
<keyword evidence="9" id="KW-0963">Cytoplasm</keyword>
<dbReference type="EnsemblMetazoa" id="HelroT82010">
    <property type="protein sequence ID" value="HelroP82010"/>
    <property type="gene ID" value="HelroG82010"/>
</dbReference>
<reference evidence="12" key="3">
    <citation type="submission" date="2015-06" db="UniProtKB">
        <authorList>
            <consortium name="EnsemblMetazoa"/>
        </authorList>
    </citation>
    <scope>IDENTIFICATION</scope>
</reference>
<evidence type="ECO:0000256" key="5">
    <source>
        <dbReference type="ARBA" id="ARBA00022723"/>
    </source>
</evidence>
<evidence type="ECO:0000256" key="8">
    <source>
        <dbReference type="PROSITE-ProRule" id="PRU00175"/>
    </source>
</evidence>
<name>T1G4L9_HELRO</name>
<dbReference type="Pfam" id="PF18102">
    <property type="entry name" value="DTC"/>
    <property type="match status" value="1"/>
</dbReference>
<dbReference type="SUPFAM" id="SSF57850">
    <property type="entry name" value="RING/U-box"/>
    <property type="match status" value="1"/>
</dbReference>
<dbReference type="RefSeq" id="XP_009020655.1">
    <property type="nucleotide sequence ID" value="XM_009022407.1"/>
</dbReference>
<organism evidence="12 13">
    <name type="scientific">Helobdella robusta</name>
    <name type="common">Californian leech</name>
    <dbReference type="NCBI Taxonomy" id="6412"/>
    <lineage>
        <taxon>Eukaryota</taxon>
        <taxon>Metazoa</taxon>
        <taxon>Spiralia</taxon>
        <taxon>Lophotrochozoa</taxon>
        <taxon>Annelida</taxon>
        <taxon>Clitellata</taxon>
        <taxon>Hirudinea</taxon>
        <taxon>Rhynchobdellida</taxon>
        <taxon>Glossiphoniidae</taxon>
        <taxon>Helobdella</taxon>
    </lineage>
</organism>